<dbReference type="Proteomes" id="UP000265515">
    <property type="component" value="Unassembled WGS sequence"/>
</dbReference>
<evidence type="ECO:0000313" key="5">
    <source>
        <dbReference type="Proteomes" id="UP000265515"/>
    </source>
</evidence>
<feature type="domain" description="Reverse transcriptase/retrotransposon-derived protein RNase H-like" evidence="3">
    <location>
        <begin position="81"/>
        <end position="176"/>
    </location>
</feature>
<dbReference type="SUPFAM" id="SSF56672">
    <property type="entry name" value="DNA/RNA polymerases"/>
    <property type="match status" value="2"/>
</dbReference>
<comment type="caution">
    <text evidence="4">The sequence shown here is derived from an EMBL/GenBank/DDBJ whole genome shotgun (WGS) entry which is preliminary data.</text>
</comment>
<gene>
    <name evidence="4" type="ORF">CBR_g23564</name>
</gene>
<evidence type="ECO:0000259" key="3">
    <source>
        <dbReference type="Pfam" id="PF17919"/>
    </source>
</evidence>
<reference evidence="4 5" key="1">
    <citation type="journal article" date="2018" name="Cell">
        <title>The Chara Genome: Secondary Complexity and Implications for Plant Terrestrialization.</title>
        <authorList>
            <person name="Nishiyama T."/>
            <person name="Sakayama H."/>
            <person name="Vries J.D."/>
            <person name="Buschmann H."/>
            <person name="Saint-Marcoux D."/>
            <person name="Ullrich K.K."/>
            <person name="Haas F.B."/>
            <person name="Vanderstraeten L."/>
            <person name="Becker D."/>
            <person name="Lang D."/>
            <person name="Vosolsobe S."/>
            <person name="Rombauts S."/>
            <person name="Wilhelmsson P.K.I."/>
            <person name="Janitza P."/>
            <person name="Kern R."/>
            <person name="Heyl A."/>
            <person name="Rumpler F."/>
            <person name="Villalobos L.I.A.C."/>
            <person name="Clay J.M."/>
            <person name="Skokan R."/>
            <person name="Toyoda A."/>
            <person name="Suzuki Y."/>
            <person name="Kagoshima H."/>
            <person name="Schijlen E."/>
            <person name="Tajeshwar N."/>
            <person name="Catarino B."/>
            <person name="Hetherington A.J."/>
            <person name="Saltykova A."/>
            <person name="Bonnot C."/>
            <person name="Breuninger H."/>
            <person name="Symeonidi A."/>
            <person name="Radhakrishnan G.V."/>
            <person name="Van Nieuwerburgh F."/>
            <person name="Deforce D."/>
            <person name="Chang C."/>
            <person name="Karol K.G."/>
            <person name="Hedrich R."/>
            <person name="Ulvskov P."/>
            <person name="Glockner G."/>
            <person name="Delwiche C.F."/>
            <person name="Petrasek J."/>
            <person name="Van de Peer Y."/>
            <person name="Friml J."/>
            <person name="Beilby M."/>
            <person name="Dolan L."/>
            <person name="Kohara Y."/>
            <person name="Sugano S."/>
            <person name="Fujiyama A."/>
            <person name="Delaux P.-M."/>
            <person name="Quint M."/>
            <person name="TheiBen G."/>
            <person name="Hagemann M."/>
            <person name="Harholt J."/>
            <person name="Dunand C."/>
            <person name="Zachgo S."/>
            <person name="Langdale J."/>
            <person name="Maumus F."/>
            <person name="Straeten D.V.D."/>
            <person name="Gould S.B."/>
            <person name="Rensing S.A."/>
        </authorList>
    </citation>
    <scope>NUCLEOTIDE SEQUENCE [LARGE SCALE GENOMIC DNA]</scope>
    <source>
        <strain evidence="4 5">S276</strain>
    </source>
</reference>
<dbReference type="Pfam" id="PF17919">
    <property type="entry name" value="RT_RNaseH_2"/>
    <property type="match status" value="1"/>
</dbReference>
<dbReference type="AlphaFoldDB" id="A0A388L4K0"/>
<evidence type="ECO:0000256" key="1">
    <source>
        <dbReference type="ARBA" id="ARBA00023268"/>
    </source>
</evidence>
<dbReference type="Gene3D" id="3.30.70.270">
    <property type="match status" value="2"/>
</dbReference>
<protein>
    <submittedName>
        <fullName evidence="4">Uncharacterized protein</fullName>
    </submittedName>
</protein>
<dbReference type="EMBL" id="BFEA01000263">
    <property type="protein sequence ID" value="GBG77236.1"/>
    <property type="molecule type" value="Genomic_DNA"/>
</dbReference>
<keyword evidence="5" id="KW-1185">Reference proteome</keyword>
<accession>A0A388L4K0</accession>
<dbReference type="GO" id="GO:0003964">
    <property type="term" value="F:RNA-directed DNA polymerase activity"/>
    <property type="evidence" value="ECO:0007669"/>
    <property type="project" value="UniProtKB-KW"/>
</dbReference>
<dbReference type="FunFam" id="3.30.70.270:FF:000020">
    <property type="entry name" value="Transposon Tf2-6 polyprotein-like Protein"/>
    <property type="match status" value="1"/>
</dbReference>
<dbReference type="InterPro" id="IPR050951">
    <property type="entry name" value="Retrovirus_Pol_polyprotein"/>
</dbReference>
<evidence type="ECO:0000313" key="4">
    <source>
        <dbReference type="EMBL" id="GBG77236.1"/>
    </source>
</evidence>
<dbReference type="Pfam" id="PF00078">
    <property type="entry name" value="RVT_1"/>
    <property type="match status" value="1"/>
</dbReference>
<dbReference type="OrthoDB" id="1914518at2759"/>
<dbReference type="GO" id="GO:0016787">
    <property type="term" value="F:hydrolase activity"/>
    <property type="evidence" value="ECO:0007669"/>
    <property type="project" value="UniProtKB-KW"/>
</dbReference>
<dbReference type="PANTHER" id="PTHR37984">
    <property type="entry name" value="PROTEIN CBG26694"/>
    <property type="match status" value="1"/>
</dbReference>
<dbReference type="GO" id="GO:0004519">
    <property type="term" value="F:endonuclease activity"/>
    <property type="evidence" value="ECO:0007669"/>
    <property type="project" value="UniProtKB-KW"/>
</dbReference>
<evidence type="ECO:0000259" key="2">
    <source>
        <dbReference type="Pfam" id="PF00078"/>
    </source>
</evidence>
<dbReference type="InterPro" id="IPR043128">
    <property type="entry name" value="Rev_trsase/Diguanyl_cyclase"/>
</dbReference>
<organism evidence="4 5">
    <name type="scientific">Chara braunii</name>
    <name type="common">Braun's stonewort</name>
    <dbReference type="NCBI Taxonomy" id="69332"/>
    <lineage>
        <taxon>Eukaryota</taxon>
        <taxon>Viridiplantae</taxon>
        <taxon>Streptophyta</taxon>
        <taxon>Charophyceae</taxon>
        <taxon>Charales</taxon>
        <taxon>Characeae</taxon>
        <taxon>Chara</taxon>
    </lineage>
</organism>
<dbReference type="InterPro" id="IPR041577">
    <property type="entry name" value="RT_RNaseH_2"/>
</dbReference>
<dbReference type="PANTHER" id="PTHR37984:SF5">
    <property type="entry name" value="PROTEIN NYNRIN-LIKE"/>
    <property type="match status" value="1"/>
</dbReference>
<dbReference type="Gramene" id="GBG77236">
    <property type="protein sequence ID" value="GBG77236"/>
    <property type="gene ID" value="CBR_g23564"/>
</dbReference>
<keyword evidence="1" id="KW-0511">Multifunctional enzyme</keyword>
<dbReference type="InterPro" id="IPR043502">
    <property type="entry name" value="DNA/RNA_pol_sf"/>
</dbReference>
<feature type="domain" description="Reverse transcriptase" evidence="2">
    <location>
        <begin position="258"/>
        <end position="326"/>
    </location>
</feature>
<dbReference type="Gene3D" id="3.10.10.10">
    <property type="entry name" value="HIV Type 1 Reverse Transcriptase, subunit A, domain 1"/>
    <property type="match status" value="1"/>
</dbReference>
<proteinExistence type="predicted"/>
<dbReference type="CDD" id="cd09274">
    <property type="entry name" value="RNase_HI_RT_Ty3"/>
    <property type="match status" value="1"/>
</dbReference>
<sequence length="401" mass="46376">MTSANLSQELESLGHFVTSEGISPLSDMIQAIQEWPEPRNVTDVHLFLGLASYYQRFIKGYSKIATHLTKLQCEDRSFDFGEDARESFLALKDVLLSTEVLRIYDPLLPTRVATDASGYGIGVVLEQHDGVDWHPVKYFSKKVPIVHSIDDASKKELLAFVHALKRWRHFILGRSQFRWVTDNNPLVFYKTQDTVNSTIARWMTFIYQFDFFPDHISGKSNCFADALSRRPDHCTTIYSTFEIDNDLWDSFIRGYQADPEFRDKWVQGIDLKSGYHQIEVDPADQHKTTFKTRDGLYELTVMTFDLTNAPTAFQSLMDKVLREQIDIKTGLSLNLQNPRRITRVLYRSAQRIFVSSTTEVTAQPSWEGMKMQLQTMIMFFRLRTKIRMRSITGGLGEQDNF</sequence>
<dbReference type="InterPro" id="IPR000477">
    <property type="entry name" value="RT_dom"/>
</dbReference>
<name>A0A388L4K0_CHABU</name>